<dbReference type="EMBL" id="BJXX01000264">
    <property type="protein sequence ID" value="GEN36869.1"/>
    <property type="molecule type" value="Genomic_DNA"/>
</dbReference>
<gene>
    <name evidence="1" type="ORF">ADA01nite_43290</name>
</gene>
<evidence type="ECO:0000313" key="1">
    <source>
        <dbReference type="EMBL" id="GEN36869.1"/>
    </source>
</evidence>
<reference evidence="1 2" key="1">
    <citation type="submission" date="2019-07" db="EMBL/GenBank/DDBJ databases">
        <title>Whole genome shotgun sequence of Aneurinibacillus danicus NBRC 102444.</title>
        <authorList>
            <person name="Hosoyama A."/>
            <person name="Uohara A."/>
            <person name="Ohji S."/>
            <person name="Ichikawa N."/>
        </authorList>
    </citation>
    <scope>NUCLEOTIDE SEQUENCE [LARGE SCALE GENOMIC DNA]</scope>
    <source>
        <strain evidence="1 2">NBRC 102444</strain>
    </source>
</reference>
<accession>A0A511VDG1</accession>
<organism evidence="1 2">
    <name type="scientific">Aneurinibacillus danicus</name>
    <dbReference type="NCBI Taxonomy" id="267746"/>
    <lineage>
        <taxon>Bacteria</taxon>
        <taxon>Bacillati</taxon>
        <taxon>Bacillota</taxon>
        <taxon>Bacilli</taxon>
        <taxon>Bacillales</taxon>
        <taxon>Paenibacillaceae</taxon>
        <taxon>Aneurinibacillus group</taxon>
        <taxon>Aneurinibacillus</taxon>
    </lineage>
</organism>
<dbReference type="Proteomes" id="UP000321157">
    <property type="component" value="Unassembled WGS sequence"/>
</dbReference>
<keyword evidence="2" id="KW-1185">Reference proteome</keyword>
<evidence type="ECO:0000313" key="2">
    <source>
        <dbReference type="Proteomes" id="UP000321157"/>
    </source>
</evidence>
<sequence length="107" mass="12905">MPKVNPSLWERSLERENYSHLPDLQFFRYCNYYYGLNRGVYNTIDAWFYKYGIRDILTRRTSIIAFLTFVSDKENKHKSIQFGSGGLVKKLNEFVHSREIKNHRYVD</sequence>
<protein>
    <submittedName>
        <fullName evidence="1">Uncharacterized protein</fullName>
    </submittedName>
</protein>
<dbReference type="AlphaFoldDB" id="A0A511VDG1"/>
<dbReference type="RefSeq" id="WP_146812488.1">
    <property type="nucleotide sequence ID" value="NZ_BJXX01000264.1"/>
</dbReference>
<dbReference type="OrthoDB" id="2889790at2"/>
<name>A0A511VDG1_9BACL</name>
<comment type="caution">
    <text evidence="1">The sequence shown here is derived from an EMBL/GenBank/DDBJ whole genome shotgun (WGS) entry which is preliminary data.</text>
</comment>
<proteinExistence type="predicted"/>